<accession>A0A8S0FYX1</accession>
<sequence length="130" mass="14010">MLTEELAALARFHQFDETQLDGTMLDPVQKGVELVMIHITHQHGIDFDLLKTGLKCSIDSCHDLIEFILPGNGMKLASVKAINADVDASKSSIAPVRHIALQTVTIGGDRYLANSVVFSHSGDDIGKVAA</sequence>
<dbReference type="Proteomes" id="UP000467488">
    <property type="component" value="Chromosome"/>
</dbReference>
<proteinExistence type="predicted"/>
<reference evidence="1 2" key="1">
    <citation type="submission" date="2020-01" db="EMBL/GenBank/DDBJ databases">
        <title>Dynamics of blaIMP-6 dissemination in carbapenem resistant Enterobacteriacea isolated from regional surveillance in Osaka, Japan.</title>
        <authorList>
            <person name="Abe R."/>
            <person name="Akeda Y."/>
            <person name="Sugawara Y."/>
            <person name="Yamamoto N."/>
            <person name="Tomono K."/>
            <person name="Takeuchi D."/>
            <person name="Kawahara R."/>
            <person name="Hamada S."/>
        </authorList>
    </citation>
    <scope>NUCLEOTIDE SEQUENCE [LARGE SCALE GENOMIC DNA]</scope>
    <source>
        <strain evidence="1 2">E300</strain>
    </source>
</reference>
<dbReference type="AlphaFoldDB" id="A0A8S0FYX1"/>
<dbReference type="EMBL" id="AP022360">
    <property type="protein sequence ID" value="BBU85441.1"/>
    <property type="molecule type" value="Genomic_DNA"/>
</dbReference>
<evidence type="ECO:0000313" key="2">
    <source>
        <dbReference type="Proteomes" id="UP000467488"/>
    </source>
</evidence>
<gene>
    <name evidence="1" type="ORF">EIMP300_68410</name>
</gene>
<name>A0A8S0FYX1_ECOLX</name>
<protein>
    <submittedName>
        <fullName evidence="1">Uncharacterized protein</fullName>
    </submittedName>
</protein>
<organism evidence="1 2">
    <name type="scientific">Escherichia coli</name>
    <dbReference type="NCBI Taxonomy" id="562"/>
    <lineage>
        <taxon>Bacteria</taxon>
        <taxon>Pseudomonadati</taxon>
        <taxon>Pseudomonadota</taxon>
        <taxon>Gammaproteobacteria</taxon>
        <taxon>Enterobacterales</taxon>
        <taxon>Enterobacteriaceae</taxon>
        <taxon>Escherichia</taxon>
    </lineage>
</organism>
<evidence type="ECO:0000313" key="1">
    <source>
        <dbReference type="EMBL" id="BBU85441.1"/>
    </source>
</evidence>
<dbReference type="AntiFam" id="ANF00251">
    <property type="entry name" value="Shadow ORF (opposite moaA)"/>
</dbReference>